<keyword evidence="2" id="KW-1185">Reference proteome</keyword>
<name>A0A951IXZ7_9BACT</name>
<evidence type="ECO:0000313" key="2">
    <source>
        <dbReference type="Proteomes" id="UP000727490"/>
    </source>
</evidence>
<organism evidence="1 2">
    <name type="scientific">Arthrospiribacter ruber</name>
    <dbReference type="NCBI Taxonomy" id="2487934"/>
    <lineage>
        <taxon>Bacteria</taxon>
        <taxon>Pseudomonadati</taxon>
        <taxon>Bacteroidota</taxon>
        <taxon>Cytophagia</taxon>
        <taxon>Cytophagales</taxon>
        <taxon>Cyclobacteriaceae</taxon>
        <taxon>Arthrospiribacter</taxon>
    </lineage>
</organism>
<comment type="caution">
    <text evidence="1">The sequence shown here is derived from an EMBL/GenBank/DDBJ whole genome shotgun (WGS) entry which is preliminary data.</text>
</comment>
<protein>
    <submittedName>
        <fullName evidence="1">Uncharacterized protein</fullName>
    </submittedName>
</protein>
<dbReference type="RefSeq" id="WP_219287779.1">
    <property type="nucleotide sequence ID" value="NZ_RPHB01000003.1"/>
</dbReference>
<reference evidence="1 2" key="1">
    <citation type="journal article" date="2020" name="Syst. Appl. Microbiol.">
        <title>Arthrospiribacter ruber gen. nov., sp. nov., a novel bacterium isolated from Arthrospira cultures.</title>
        <authorList>
            <person name="Waleron M."/>
            <person name="Misztak A."/>
            <person name="Waleron M.M."/>
            <person name="Furmaniak M."/>
            <person name="Mrozik A."/>
            <person name="Waleron K."/>
        </authorList>
    </citation>
    <scope>NUCLEOTIDE SEQUENCE [LARGE SCALE GENOMIC DNA]</scope>
    <source>
        <strain evidence="1 2">DPMB0001</strain>
    </source>
</reference>
<dbReference type="Proteomes" id="UP000727490">
    <property type="component" value="Unassembled WGS sequence"/>
</dbReference>
<dbReference type="EMBL" id="RPHB01000003">
    <property type="protein sequence ID" value="MBW3467508.1"/>
    <property type="molecule type" value="Genomic_DNA"/>
</dbReference>
<dbReference type="AlphaFoldDB" id="A0A951IXZ7"/>
<proteinExistence type="predicted"/>
<sequence length="458" mass="53150">MTKDQGLFHEIPCLTERSSTISGKELQKKVFKGADKRIIGLYLQKFIQYNSELFSFLGIEAKIEGSDLNASIFFKTSEFIGTIPLRAPDTGKQIGDFVVSPRFTGTNRFEEYVEILDLLGDEISPEFIESLPLASKRAFRPPLYLEAIKFISALEKLAKQHWRKFDNKEIQSYQPSGQVNWNKYANHSFKVEQRLVYPTRKNLLSEFHSEFSEIRYVYDLCKSELLSSNTPISIRTPISKRISFLDERLYFHKPKITSKIQIKNADGVTIKEAKQIANRILNFNLIDGTAWRVDFADVFEKFIQYIFKEVAKSIGGKFNPNLKIYSNTKKRFQWSLNNLEPDGVLLKDDQVMFIDAKYKSHLYNKFDQNENLKEEHRKDLHQILAYSSFNNVNQKVGFLCYPSNKLEVSHIDYSFSQMNFSNRVVMVGVPFKKEAIQKAKEALIEEFEKIASAYPFPT</sequence>
<accession>A0A951IXZ7</accession>
<gene>
    <name evidence="1" type="ORF">EGN73_06730</name>
</gene>
<evidence type="ECO:0000313" key="1">
    <source>
        <dbReference type="EMBL" id="MBW3467508.1"/>
    </source>
</evidence>